<reference evidence="5" key="1">
    <citation type="submission" date="2022-01" db="EMBL/GenBank/DDBJ databases">
        <authorList>
            <person name="King R."/>
        </authorList>
    </citation>
    <scope>NUCLEOTIDE SEQUENCE</scope>
</reference>
<evidence type="ECO:0000313" key="5">
    <source>
        <dbReference type="EMBL" id="CAH1109255.1"/>
    </source>
</evidence>
<evidence type="ECO:0000256" key="1">
    <source>
        <dbReference type="ARBA" id="ARBA00010319"/>
    </source>
</evidence>
<comment type="similarity">
    <text evidence="1">Belongs to the FAM91 family.</text>
</comment>
<evidence type="ECO:0000313" key="6">
    <source>
        <dbReference type="Proteomes" id="UP001153636"/>
    </source>
</evidence>
<evidence type="ECO:0000259" key="4">
    <source>
        <dbReference type="Pfam" id="PF14648"/>
    </source>
</evidence>
<evidence type="ECO:0000259" key="3">
    <source>
        <dbReference type="Pfam" id="PF14647"/>
    </source>
</evidence>
<evidence type="ECO:0008006" key="7">
    <source>
        <dbReference type="Google" id="ProtNLM"/>
    </source>
</evidence>
<protein>
    <recommendedName>
        <fullName evidence="7">Protein FAM91A1</fullName>
    </recommendedName>
</protein>
<dbReference type="PANTHER" id="PTHR28441">
    <property type="entry name" value="PROTEIN FAM91A1"/>
    <property type="match status" value="1"/>
</dbReference>
<dbReference type="AlphaFoldDB" id="A0A9P0D0V1"/>
<dbReference type="InterPro" id="IPR039199">
    <property type="entry name" value="FAM91"/>
</dbReference>
<feature type="compositionally biased region" description="Polar residues" evidence="2">
    <location>
        <begin position="344"/>
        <end position="361"/>
    </location>
</feature>
<dbReference type="EMBL" id="OV651816">
    <property type="protein sequence ID" value="CAH1109255.1"/>
    <property type="molecule type" value="Genomic_DNA"/>
</dbReference>
<feature type="domain" description="FAM91 C-terminal" evidence="4">
    <location>
        <begin position="366"/>
        <end position="648"/>
    </location>
</feature>
<dbReference type="Pfam" id="PF14648">
    <property type="entry name" value="FAM91_C"/>
    <property type="match status" value="2"/>
</dbReference>
<dbReference type="Pfam" id="PF14647">
    <property type="entry name" value="FAM91_N"/>
    <property type="match status" value="1"/>
</dbReference>
<feature type="region of interest" description="Disordered" evidence="2">
    <location>
        <begin position="668"/>
        <end position="689"/>
    </location>
</feature>
<evidence type="ECO:0000256" key="2">
    <source>
        <dbReference type="SAM" id="MobiDB-lite"/>
    </source>
</evidence>
<proteinExistence type="inferred from homology"/>
<dbReference type="PANTHER" id="PTHR28441:SF2">
    <property type="entry name" value="PROTEIN FAM91A1"/>
    <property type="match status" value="1"/>
</dbReference>
<sequence length="919" mass="104219">MNAEIEENIRKKIPWPQLPSHIKQILSNSPKEYDRCVVNFSIKNQLRYRGNLVRHIFRDEKRYYERIVAYSRERLMLFPYHLADMIVKGLRITPFNYYISVVERLIQAEKSYDTLPNFTAADCLRLLGIGRNEYIELMNKSRSNKGKLFGRKNVRVLLPMVPCDIYMQPWWRVEVGLVLEDDIKMVNEEELSIIDKLIDLGSQNAGNLPYSIVISLYKKGLIYLDVPITAADMVQVPPLQGFVMNRILGDYFETLLYKIFVSIDEHTTVGELAGVLQVDTELVKQAVSLYCRLKFAHKLNFDPEQEKIQWHSSWLNIPSQDPRNVDITPLTLNLSTNPLNTSSDIQSPQSELPDSPASSTLQRRGQRVAFLFDSTLTAYLMMGNLSPGLKKHAVTMFEVGKLCDESLDSFMTELEKVSVLDAEGEGEARRFFDHAVILRSTVMALRKLPSAGLDLVRLESLHSLDEATCLRLLQKKYKLLVSMAPLSREVRPVTSLLPPHLGPAVPEVNTLWFKLFLYHVTGYGPPSLLLVKGTTVNQLPRIFLGFTRLLVHSWLHEPAVIPIANILYVNATLQFSPVLIQAYGVHQPAQTHIIPFPFKPITPSKVKDNRLKEQPTDVSFREHRAVKYLQEIVDLEHNCGYLTFGNIGVLDFGCPNREMQVRLGRNNRTAGTGFVKPGKAKTENNNQTEPLTITNENFTFQQSTPEKSNNLDTKLQSPLESHFAVTPVSNNSQSSSPANGFTSQEGSNLLQEELDHLVISEEVKENMNLELTLKSSISIDGLVSPLDENISMFVRDKPSEIIQNDANEPKKIEEESETEQNPAEVWTLLDCHFGIPLFDVNANTKICDTLVYGGLVEANSFEHLVESSRKLGSSLLDFISQCQYYPGEHMEILKRGRLVPLPKHNLVFDNGRVSEWSGK</sequence>
<dbReference type="InterPro" id="IPR028097">
    <property type="entry name" value="FAM91_C_dom"/>
</dbReference>
<gene>
    <name evidence="5" type="ORF">PSYICH_LOCUS10447</name>
</gene>
<dbReference type="InterPro" id="IPR028091">
    <property type="entry name" value="FAM91_N_dom"/>
</dbReference>
<feature type="region of interest" description="Disordered" evidence="2">
    <location>
        <begin position="725"/>
        <end position="744"/>
    </location>
</feature>
<accession>A0A9P0D0V1</accession>
<name>A0A9P0D0V1_9CUCU</name>
<dbReference type="Proteomes" id="UP001153636">
    <property type="component" value="Chromosome 4"/>
</dbReference>
<dbReference type="PROSITE" id="PS50096">
    <property type="entry name" value="IQ"/>
    <property type="match status" value="1"/>
</dbReference>
<feature type="domain" description="FAM91 N-terminal" evidence="3">
    <location>
        <begin position="9"/>
        <end position="314"/>
    </location>
</feature>
<keyword evidence="6" id="KW-1185">Reference proteome</keyword>
<feature type="compositionally biased region" description="Polar residues" evidence="2">
    <location>
        <begin position="727"/>
        <end position="744"/>
    </location>
</feature>
<organism evidence="5 6">
    <name type="scientific">Psylliodes chrysocephalus</name>
    <dbReference type="NCBI Taxonomy" id="3402493"/>
    <lineage>
        <taxon>Eukaryota</taxon>
        <taxon>Metazoa</taxon>
        <taxon>Ecdysozoa</taxon>
        <taxon>Arthropoda</taxon>
        <taxon>Hexapoda</taxon>
        <taxon>Insecta</taxon>
        <taxon>Pterygota</taxon>
        <taxon>Neoptera</taxon>
        <taxon>Endopterygota</taxon>
        <taxon>Coleoptera</taxon>
        <taxon>Polyphaga</taxon>
        <taxon>Cucujiformia</taxon>
        <taxon>Chrysomeloidea</taxon>
        <taxon>Chrysomelidae</taxon>
        <taxon>Galerucinae</taxon>
        <taxon>Alticini</taxon>
        <taxon>Psylliodes</taxon>
    </lineage>
</organism>
<feature type="region of interest" description="Disordered" evidence="2">
    <location>
        <begin position="338"/>
        <end position="361"/>
    </location>
</feature>
<dbReference type="OrthoDB" id="275996at2759"/>
<feature type="domain" description="FAM91 C-terminal" evidence="4">
    <location>
        <begin position="811"/>
        <end position="914"/>
    </location>
</feature>